<keyword evidence="3" id="KW-1185">Reference proteome</keyword>
<feature type="non-terminal residue" evidence="2">
    <location>
        <position position="1"/>
    </location>
</feature>
<sequence length="68" mass="7494">CSSRSGSIPLELEDEPACMEEVVYSTDSSSEQERNLSELDRRIQECAFNKDEGEEEEEAPGQGGEAIP</sequence>
<dbReference type="GO" id="GO:0004180">
    <property type="term" value="F:carboxypeptidase activity"/>
    <property type="evidence" value="ECO:0007669"/>
    <property type="project" value="UniProtKB-KW"/>
</dbReference>
<keyword evidence="2" id="KW-0645">Protease</keyword>
<gene>
    <name evidence="2" type="primary">AGBL1_3</name>
    <name evidence="2" type="ORF">P7K49_012594</name>
</gene>
<reference evidence="2 3" key="1">
    <citation type="submission" date="2023-05" db="EMBL/GenBank/DDBJ databases">
        <title>B98-5 Cell Line De Novo Hybrid Assembly: An Optical Mapping Approach.</title>
        <authorList>
            <person name="Kananen K."/>
            <person name="Auerbach J.A."/>
            <person name="Kautto E."/>
            <person name="Blachly J.S."/>
        </authorList>
    </citation>
    <scope>NUCLEOTIDE SEQUENCE [LARGE SCALE GENOMIC DNA]</scope>
    <source>
        <strain evidence="2">B95-8</strain>
        <tissue evidence="2">Cell line</tissue>
    </source>
</reference>
<evidence type="ECO:0000313" key="3">
    <source>
        <dbReference type="Proteomes" id="UP001266305"/>
    </source>
</evidence>
<evidence type="ECO:0000313" key="2">
    <source>
        <dbReference type="EMBL" id="KAK2107429.1"/>
    </source>
</evidence>
<name>A0ABQ9VDJ3_SAGOE</name>
<proteinExistence type="predicted"/>
<feature type="region of interest" description="Disordered" evidence="1">
    <location>
        <begin position="46"/>
        <end position="68"/>
    </location>
</feature>
<comment type="caution">
    <text evidence="2">The sequence shown here is derived from an EMBL/GenBank/DDBJ whole genome shotgun (WGS) entry which is preliminary data.</text>
</comment>
<keyword evidence="2" id="KW-0121">Carboxypeptidase</keyword>
<protein>
    <submittedName>
        <fullName evidence="2">Cytosolic carboxypeptidase 4</fullName>
    </submittedName>
</protein>
<evidence type="ECO:0000256" key="1">
    <source>
        <dbReference type="SAM" id="MobiDB-lite"/>
    </source>
</evidence>
<keyword evidence="2" id="KW-0378">Hydrolase</keyword>
<organism evidence="2 3">
    <name type="scientific">Saguinus oedipus</name>
    <name type="common">Cotton-top tamarin</name>
    <name type="synonym">Oedipomidas oedipus</name>
    <dbReference type="NCBI Taxonomy" id="9490"/>
    <lineage>
        <taxon>Eukaryota</taxon>
        <taxon>Metazoa</taxon>
        <taxon>Chordata</taxon>
        <taxon>Craniata</taxon>
        <taxon>Vertebrata</taxon>
        <taxon>Euteleostomi</taxon>
        <taxon>Mammalia</taxon>
        <taxon>Eutheria</taxon>
        <taxon>Euarchontoglires</taxon>
        <taxon>Primates</taxon>
        <taxon>Haplorrhini</taxon>
        <taxon>Platyrrhini</taxon>
        <taxon>Cebidae</taxon>
        <taxon>Callitrichinae</taxon>
        <taxon>Saguinus</taxon>
    </lineage>
</organism>
<accession>A0ABQ9VDJ3</accession>
<dbReference type="EMBL" id="JASSZA010000006">
    <property type="protein sequence ID" value="KAK2107429.1"/>
    <property type="molecule type" value="Genomic_DNA"/>
</dbReference>
<dbReference type="Proteomes" id="UP001266305">
    <property type="component" value="Unassembled WGS sequence"/>
</dbReference>